<evidence type="ECO:0000256" key="1">
    <source>
        <dbReference type="ARBA" id="ARBA00023125"/>
    </source>
</evidence>
<feature type="domain" description="HTH tetR-type" evidence="3">
    <location>
        <begin position="35"/>
        <end position="95"/>
    </location>
</feature>
<dbReference type="PROSITE" id="PS01081">
    <property type="entry name" value="HTH_TETR_1"/>
    <property type="match status" value="1"/>
</dbReference>
<dbReference type="Gene3D" id="1.10.357.10">
    <property type="entry name" value="Tetracycline Repressor, domain 2"/>
    <property type="match status" value="1"/>
</dbReference>
<keyword evidence="5" id="KW-1185">Reference proteome</keyword>
<feature type="DNA-binding region" description="H-T-H motif" evidence="2">
    <location>
        <begin position="58"/>
        <end position="77"/>
    </location>
</feature>
<accession>A0A7C9RLC5</accession>
<dbReference type="PANTHER" id="PTHR30055:SF209">
    <property type="entry name" value="POSSIBLE TRANSCRIPTIONAL REGULATORY PROTEIN (PROBABLY TETR-FAMILY)"/>
    <property type="match status" value="1"/>
</dbReference>
<dbReference type="InterPro" id="IPR001647">
    <property type="entry name" value="HTH_TetR"/>
</dbReference>
<comment type="caution">
    <text evidence="4">The sequence shown here is derived from an EMBL/GenBank/DDBJ whole genome shotgun (WGS) entry which is preliminary data.</text>
</comment>
<dbReference type="InterPro" id="IPR009057">
    <property type="entry name" value="Homeodomain-like_sf"/>
</dbReference>
<keyword evidence="1 2" id="KW-0238">DNA-binding</keyword>
<organism evidence="4 5">
    <name type="scientific">Lentzea alba</name>
    <dbReference type="NCBI Taxonomy" id="2714351"/>
    <lineage>
        <taxon>Bacteria</taxon>
        <taxon>Bacillati</taxon>
        <taxon>Actinomycetota</taxon>
        <taxon>Actinomycetes</taxon>
        <taxon>Pseudonocardiales</taxon>
        <taxon>Pseudonocardiaceae</taxon>
        <taxon>Lentzea</taxon>
    </lineage>
</organism>
<protein>
    <submittedName>
        <fullName evidence="4">Helix-turn-helix transcriptional regulator</fullName>
    </submittedName>
</protein>
<evidence type="ECO:0000259" key="3">
    <source>
        <dbReference type="PROSITE" id="PS50977"/>
    </source>
</evidence>
<proteinExistence type="predicted"/>
<dbReference type="PROSITE" id="PS50977">
    <property type="entry name" value="HTH_TETR_2"/>
    <property type="match status" value="1"/>
</dbReference>
<dbReference type="Pfam" id="PF00440">
    <property type="entry name" value="TetR_N"/>
    <property type="match status" value="1"/>
</dbReference>
<dbReference type="GO" id="GO:0003700">
    <property type="term" value="F:DNA-binding transcription factor activity"/>
    <property type="evidence" value="ECO:0007669"/>
    <property type="project" value="TreeGrafter"/>
</dbReference>
<gene>
    <name evidence="4" type="ORF">G7043_01450</name>
</gene>
<dbReference type="Proteomes" id="UP000481360">
    <property type="component" value="Unassembled WGS sequence"/>
</dbReference>
<evidence type="ECO:0000256" key="2">
    <source>
        <dbReference type="PROSITE-ProRule" id="PRU00335"/>
    </source>
</evidence>
<dbReference type="GO" id="GO:0000976">
    <property type="term" value="F:transcription cis-regulatory region binding"/>
    <property type="evidence" value="ECO:0007669"/>
    <property type="project" value="TreeGrafter"/>
</dbReference>
<dbReference type="PANTHER" id="PTHR30055">
    <property type="entry name" value="HTH-TYPE TRANSCRIPTIONAL REGULATOR RUTR"/>
    <property type="match status" value="1"/>
</dbReference>
<dbReference type="PRINTS" id="PR00455">
    <property type="entry name" value="HTHTETR"/>
</dbReference>
<dbReference type="SUPFAM" id="SSF46689">
    <property type="entry name" value="Homeodomain-like"/>
    <property type="match status" value="1"/>
</dbReference>
<dbReference type="AlphaFoldDB" id="A0A7C9RLC5"/>
<dbReference type="EMBL" id="JAAMPJ010000001">
    <property type="protein sequence ID" value="NGY57590.1"/>
    <property type="molecule type" value="Genomic_DNA"/>
</dbReference>
<dbReference type="InterPro" id="IPR023772">
    <property type="entry name" value="DNA-bd_HTH_TetR-type_CS"/>
</dbReference>
<sequence length="196" mass="20613">MFTPPSKRTVGPVANIRTISPLVSRESSLERADAARNRAAILAAATELIRERGIEAVSVDDVAAAAGVGKGTVFRRFGDKAGLIQAVVDETAASWIRTASLRCRTAGEFAGTLFDHVLASLPLVIAAERTTTRSCEGNFRITVERLAGLVGSTFKAHTVLAVLRGEHIEFLLGQGMTAGDIRAGVISLADTLAAEV</sequence>
<dbReference type="InterPro" id="IPR050109">
    <property type="entry name" value="HTH-type_TetR-like_transc_reg"/>
</dbReference>
<name>A0A7C9RLC5_9PSEU</name>
<reference evidence="4 5" key="1">
    <citation type="submission" date="2020-03" db="EMBL/GenBank/DDBJ databases">
        <title>Isolation and identification of active actinomycetes.</title>
        <authorList>
            <person name="Sun X."/>
        </authorList>
    </citation>
    <scope>NUCLEOTIDE SEQUENCE [LARGE SCALE GENOMIC DNA]</scope>
    <source>
        <strain evidence="4 5">NEAU-D13</strain>
    </source>
</reference>
<evidence type="ECO:0000313" key="4">
    <source>
        <dbReference type="EMBL" id="NGY57590.1"/>
    </source>
</evidence>
<evidence type="ECO:0000313" key="5">
    <source>
        <dbReference type="Proteomes" id="UP000481360"/>
    </source>
</evidence>